<name>A0ABY5P3Z4_9LACT</name>
<proteinExistence type="predicted"/>
<organism evidence="1 2">
    <name type="scientific">Fundicoccus culcitae</name>
    <dbReference type="NCBI Taxonomy" id="2969821"/>
    <lineage>
        <taxon>Bacteria</taxon>
        <taxon>Bacillati</taxon>
        <taxon>Bacillota</taxon>
        <taxon>Bacilli</taxon>
        <taxon>Lactobacillales</taxon>
        <taxon>Aerococcaceae</taxon>
        <taxon>Fundicoccus</taxon>
    </lineage>
</organism>
<dbReference type="Proteomes" id="UP001315967">
    <property type="component" value="Chromosome"/>
</dbReference>
<reference evidence="1 2" key="1">
    <citation type="submission" date="2022-08" db="EMBL/GenBank/DDBJ databases">
        <title>Aerococcaceae sp. nov isolated from spoiled eye mask.</title>
        <authorList>
            <person name="Zhou G."/>
            <person name="Xie X.-B."/>
            <person name="Shi Q.-S."/>
            <person name="Wang Y.-S."/>
            <person name="Wen X."/>
            <person name="Peng H."/>
            <person name="Yang X.-J."/>
            <person name="Tao H.-B."/>
            <person name="Huang X.-M."/>
        </authorList>
    </citation>
    <scope>NUCLEOTIDE SEQUENCE [LARGE SCALE GENOMIC DNA]</scope>
    <source>
        <strain evidence="2">DM20194951</strain>
    </source>
</reference>
<dbReference type="PANTHER" id="PTHR43434">
    <property type="entry name" value="PHOSPHOGLYCOLATE PHOSPHATASE"/>
    <property type="match status" value="1"/>
</dbReference>
<dbReference type="InterPro" id="IPR023214">
    <property type="entry name" value="HAD_sf"/>
</dbReference>
<dbReference type="InterPro" id="IPR041492">
    <property type="entry name" value="HAD_2"/>
</dbReference>
<protein>
    <submittedName>
        <fullName evidence="1">HAD hydrolase-like protein</fullName>
    </submittedName>
</protein>
<dbReference type="SFLD" id="SFLDG01129">
    <property type="entry name" value="C1.5:_HAD__Beta-PGM__Phosphata"/>
    <property type="match status" value="1"/>
</dbReference>
<dbReference type="InterPro" id="IPR023198">
    <property type="entry name" value="PGP-like_dom2"/>
</dbReference>
<dbReference type="RefSeq" id="WP_313792895.1">
    <property type="nucleotide sequence ID" value="NZ_CP102453.1"/>
</dbReference>
<dbReference type="SUPFAM" id="SSF56784">
    <property type="entry name" value="HAD-like"/>
    <property type="match status" value="1"/>
</dbReference>
<dbReference type="Pfam" id="PF13419">
    <property type="entry name" value="HAD_2"/>
    <property type="match status" value="1"/>
</dbReference>
<dbReference type="PANTHER" id="PTHR43434:SF20">
    <property type="entry name" value="5'-NUCLEOTIDASE"/>
    <property type="match status" value="1"/>
</dbReference>
<gene>
    <name evidence="1" type="ORF">NRE15_10850</name>
</gene>
<sequence>MQKQNIFFDLDGTLIDSSPGIFSGISYALKKMQREDIDVDVKRHFIGPPLQHSFEQLDMTASEATQAIGFYREYYSDAGLMELSVYEGIPEVLAHLAQTHTLYIATSKPETFAQKILLQLDLSQYFTAIYGASLDGVRASKDDVLAYAVGAAGLTDVTASVMIGDRKHDILGAAHLGMDSIGVLYGFGSLDELSAAGATAIVASPSDLLELLER</sequence>
<dbReference type="Gene3D" id="1.10.150.240">
    <property type="entry name" value="Putative phosphatase, domain 2"/>
    <property type="match status" value="1"/>
</dbReference>
<dbReference type="Gene3D" id="3.40.50.1000">
    <property type="entry name" value="HAD superfamily/HAD-like"/>
    <property type="match status" value="1"/>
</dbReference>
<evidence type="ECO:0000313" key="2">
    <source>
        <dbReference type="Proteomes" id="UP001315967"/>
    </source>
</evidence>
<accession>A0ABY5P3Z4</accession>
<dbReference type="InterPro" id="IPR050155">
    <property type="entry name" value="HAD-like_hydrolase_sf"/>
</dbReference>
<evidence type="ECO:0000313" key="1">
    <source>
        <dbReference type="EMBL" id="UUX33394.1"/>
    </source>
</evidence>
<dbReference type="InterPro" id="IPR036412">
    <property type="entry name" value="HAD-like_sf"/>
</dbReference>
<dbReference type="EMBL" id="CP102453">
    <property type="protein sequence ID" value="UUX33394.1"/>
    <property type="molecule type" value="Genomic_DNA"/>
</dbReference>
<keyword evidence="2" id="KW-1185">Reference proteome</keyword>
<dbReference type="SFLD" id="SFLDS00003">
    <property type="entry name" value="Haloacid_Dehalogenase"/>
    <property type="match status" value="1"/>
</dbReference>